<dbReference type="Proteomes" id="UP000242444">
    <property type="component" value="Unassembled WGS sequence"/>
</dbReference>
<dbReference type="InParanoid" id="A0A263CUV6"/>
<dbReference type="Pfam" id="PF00293">
    <property type="entry name" value="NUDIX"/>
    <property type="match status" value="1"/>
</dbReference>
<organism evidence="3 4">
    <name type="scientific">Amycolatopsis antarctica</name>
    <dbReference type="NCBI Taxonomy" id="1854586"/>
    <lineage>
        <taxon>Bacteria</taxon>
        <taxon>Bacillati</taxon>
        <taxon>Actinomycetota</taxon>
        <taxon>Actinomycetes</taxon>
        <taxon>Pseudonocardiales</taxon>
        <taxon>Pseudonocardiaceae</taxon>
        <taxon>Amycolatopsis</taxon>
    </lineage>
</organism>
<sequence>MSTEQIATARLTVDVVLIGRRQGADHVLLIERGWEPFAGRWALPGGHVDVGEDTTNTAASAARELAEETGIDIAVDDLVPVGTWAQPGRDPRGRYSTDVWTTVVAGTPAPAAGDDATAARWVPVDDVLADAGALAFDHLALIVAAVNALEFR</sequence>
<dbReference type="EMBL" id="NKYE01000032">
    <property type="protein sequence ID" value="OZM69913.1"/>
    <property type="molecule type" value="Genomic_DNA"/>
</dbReference>
<dbReference type="RefSeq" id="WP_094866373.1">
    <property type="nucleotide sequence ID" value="NZ_NKYE01000032.1"/>
</dbReference>
<reference evidence="3 4" key="1">
    <citation type="submission" date="2017-07" db="EMBL/GenBank/DDBJ databases">
        <title>Amycolatopsis antarcticus sp. nov., isolated from the surface of an Antarcticus brown macroalga.</title>
        <authorList>
            <person name="Wang J."/>
            <person name="Leiva S."/>
            <person name="Huang J."/>
            <person name="Huang Y."/>
        </authorList>
    </citation>
    <scope>NUCLEOTIDE SEQUENCE [LARGE SCALE GENOMIC DNA]</scope>
    <source>
        <strain evidence="3 4">AU-G6</strain>
    </source>
</reference>
<evidence type="ECO:0000256" key="1">
    <source>
        <dbReference type="ARBA" id="ARBA00022801"/>
    </source>
</evidence>
<evidence type="ECO:0000313" key="3">
    <source>
        <dbReference type="EMBL" id="OZM69913.1"/>
    </source>
</evidence>
<dbReference type="PANTHER" id="PTHR43736">
    <property type="entry name" value="ADP-RIBOSE PYROPHOSPHATASE"/>
    <property type="match status" value="1"/>
</dbReference>
<feature type="domain" description="Nudix hydrolase" evidence="2">
    <location>
        <begin position="8"/>
        <end position="146"/>
    </location>
</feature>
<dbReference type="SUPFAM" id="SSF55811">
    <property type="entry name" value="Nudix"/>
    <property type="match status" value="1"/>
</dbReference>
<dbReference type="OrthoDB" id="9804442at2"/>
<dbReference type="GO" id="GO:0016787">
    <property type="term" value="F:hydrolase activity"/>
    <property type="evidence" value="ECO:0007669"/>
    <property type="project" value="UniProtKB-KW"/>
</dbReference>
<name>A0A263CUV6_9PSEU</name>
<dbReference type="PRINTS" id="PR00502">
    <property type="entry name" value="NUDIXFAMILY"/>
</dbReference>
<dbReference type="AlphaFoldDB" id="A0A263CUV6"/>
<dbReference type="CDD" id="cd18873">
    <property type="entry name" value="NUDIX_NadM_like"/>
    <property type="match status" value="1"/>
</dbReference>
<dbReference type="PANTHER" id="PTHR43736:SF5">
    <property type="entry name" value="NUDIX HYDROLASE DOMAIN-CONTAINING PROTEIN"/>
    <property type="match status" value="1"/>
</dbReference>
<comment type="caution">
    <text evidence="3">The sequence shown here is derived from an EMBL/GenBank/DDBJ whole genome shotgun (WGS) entry which is preliminary data.</text>
</comment>
<dbReference type="InterPro" id="IPR020476">
    <property type="entry name" value="Nudix_hydrolase"/>
</dbReference>
<dbReference type="InterPro" id="IPR000086">
    <property type="entry name" value="NUDIX_hydrolase_dom"/>
</dbReference>
<dbReference type="InterPro" id="IPR015797">
    <property type="entry name" value="NUDIX_hydrolase-like_dom_sf"/>
</dbReference>
<evidence type="ECO:0000313" key="4">
    <source>
        <dbReference type="Proteomes" id="UP000242444"/>
    </source>
</evidence>
<keyword evidence="1" id="KW-0378">Hydrolase</keyword>
<proteinExistence type="predicted"/>
<keyword evidence="4" id="KW-1185">Reference proteome</keyword>
<gene>
    <name evidence="3" type="ORF">CFN78_28225</name>
</gene>
<protein>
    <submittedName>
        <fullName evidence="3">Transcriptional regulator</fullName>
    </submittedName>
</protein>
<dbReference type="PROSITE" id="PS51462">
    <property type="entry name" value="NUDIX"/>
    <property type="match status" value="1"/>
</dbReference>
<evidence type="ECO:0000259" key="2">
    <source>
        <dbReference type="PROSITE" id="PS51462"/>
    </source>
</evidence>
<dbReference type="Gene3D" id="3.90.79.10">
    <property type="entry name" value="Nucleoside Triphosphate Pyrophosphohydrolase"/>
    <property type="match status" value="1"/>
</dbReference>
<accession>A0A263CUV6</accession>